<proteinExistence type="predicted"/>
<dbReference type="Proteomes" id="UP000006729">
    <property type="component" value="Chromosome 8"/>
</dbReference>
<keyword evidence="2" id="KW-1185">Reference proteome</keyword>
<dbReference type="Gramene" id="Potri.008G125350.1.v4.1">
    <property type="protein sequence ID" value="Potri.008G125350.1.v4.1"/>
    <property type="gene ID" value="Potri.008G125350.v4.1"/>
</dbReference>
<dbReference type="EMBL" id="CM009297">
    <property type="protein sequence ID" value="RQO94582.1"/>
    <property type="molecule type" value="Genomic_DNA"/>
</dbReference>
<dbReference type="InParanoid" id="A0A3N7FGX3"/>
<reference evidence="1 2" key="1">
    <citation type="journal article" date="2006" name="Science">
        <title>The genome of black cottonwood, Populus trichocarpa (Torr. &amp; Gray).</title>
        <authorList>
            <person name="Tuskan G.A."/>
            <person name="Difazio S."/>
            <person name="Jansson S."/>
            <person name="Bohlmann J."/>
            <person name="Grigoriev I."/>
            <person name="Hellsten U."/>
            <person name="Putnam N."/>
            <person name="Ralph S."/>
            <person name="Rombauts S."/>
            <person name="Salamov A."/>
            <person name="Schein J."/>
            <person name="Sterck L."/>
            <person name="Aerts A."/>
            <person name="Bhalerao R.R."/>
            <person name="Bhalerao R.P."/>
            <person name="Blaudez D."/>
            <person name="Boerjan W."/>
            <person name="Brun A."/>
            <person name="Brunner A."/>
            <person name="Busov V."/>
            <person name="Campbell M."/>
            <person name="Carlson J."/>
            <person name="Chalot M."/>
            <person name="Chapman J."/>
            <person name="Chen G.L."/>
            <person name="Cooper D."/>
            <person name="Coutinho P.M."/>
            <person name="Couturier J."/>
            <person name="Covert S."/>
            <person name="Cronk Q."/>
            <person name="Cunningham R."/>
            <person name="Davis J."/>
            <person name="Degroeve S."/>
            <person name="Dejardin A."/>
            <person name="Depamphilis C."/>
            <person name="Detter J."/>
            <person name="Dirks B."/>
            <person name="Dubchak I."/>
            <person name="Duplessis S."/>
            <person name="Ehlting J."/>
            <person name="Ellis B."/>
            <person name="Gendler K."/>
            <person name="Goodstein D."/>
            <person name="Gribskov M."/>
            <person name="Grimwood J."/>
            <person name="Groover A."/>
            <person name="Gunter L."/>
            <person name="Hamberger B."/>
            <person name="Heinze B."/>
            <person name="Helariutta Y."/>
            <person name="Henrissat B."/>
            <person name="Holligan D."/>
            <person name="Holt R."/>
            <person name="Huang W."/>
            <person name="Islam-Faridi N."/>
            <person name="Jones S."/>
            <person name="Jones-Rhoades M."/>
            <person name="Jorgensen R."/>
            <person name="Joshi C."/>
            <person name="Kangasjarvi J."/>
            <person name="Karlsson J."/>
            <person name="Kelleher C."/>
            <person name="Kirkpatrick R."/>
            <person name="Kirst M."/>
            <person name="Kohler A."/>
            <person name="Kalluri U."/>
            <person name="Larimer F."/>
            <person name="Leebens-Mack J."/>
            <person name="Leple J.C."/>
            <person name="Locascio P."/>
            <person name="Lou Y."/>
            <person name="Lucas S."/>
            <person name="Martin F."/>
            <person name="Montanini B."/>
            <person name="Napoli C."/>
            <person name="Nelson D.R."/>
            <person name="Nelson C."/>
            <person name="Nieminen K."/>
            <person name="Nilsson O."/>
            <person name="Pereda V."/>
            <person name="Peter G."/>
            <person name="Philippe R."/>
            <person name="Pilate G."/>
            <person name="Poliakov A."/>
            <person name="Razumovskaya J."/>
            <person name="Richardson P."/>
            <person name="Rinaldi C."/>
            <person name="Ritland K."/>
            <person name="Rouze P."/>
            <person name="Ryaboy D."/>
            <person name="Schmutz J."/>
            <person name="Schrader J."/>
            <person name="Segerman B."/>
            <person name="Shin H."/>
            <person name="Siddiqui A."/>
            <person name="Sterky F."/>
            <person name="Terry A."/>
            <person name="Tsai C.J."/>
            <person name="Uberbacher E."/>
            <person name="Unneberg P."/>
            <person name="Vahala J."/>
            <person name="Wall K."/>
            <person name="Wessler S."/>
            <person name="Yang G."/>
            <person name="Yin T."/>
            <person name="Douglas C."/>
            <person name="Marra M."/>
            <person name="Sandberg G."/>
            <person name="Van de Peer Y."/>
            <person name="Rokhsar D."/>
        </authorList>
    </citation>
    <scope>NUCLEOTIDE SEQUENCE [LARGE SCALE GENOMIC DNA]</scope>
    <source>
        <strain evidence="2">cv. Nisqually</strain>
    </source>
</reference>
<organism evidence="1 2">
    <name type="scientific">Populus trichocarpa</name>
    <name type="common">Western balsam poplar</name>
    <name type="synonym">Populus balsamifera subsp. trichocarpa</name>
    <dbReference type="NCBI Taxonomy" id="3694"/>
    <lineage>
        <taxon>Eukaryota</taxon>
        <taxon>Viridiplantae</taxon>
        <taxon>Streptophyta</taxon>
        <taxon>Embryophyta</taxon>
        <taxon>Tracheophyta</taxon>
        <taxon>Spermatophyta</taxon>
        <taxon>Magnoliopsida</taxon>
        <taxon>eudicotyledons</taxon>
        <taxon>Gunneridae</taxon>
        <taxon>Pentapetalae</taxon>
        <taxon>rosids</taxon>
        <taxon>fabids</taxon>
        <taxon>Malpighiales</taxon>
        <taxon>Salicaceae</taxon>
        <taxon>Saliceae</taxon>
        <taxon>Populus</taxon>
    </lineage>
</organism>
<sequence>MISSTHRMNHVGVIHTRRNAWTDAQNKFQIQRTNQGTSELIKHCSIELTETASPESKRREQICCEYHSCHFKTHDLSVANIKSSCIDK</sequence>
<gene>
    <name evidence="1" type="ORF">POPTR_008G125350</name>
</gene>
<name>A0A3N7FGX3_POPTR</name>
<evidence type="ECO:0000313" key="2">
    <source>
        <dbReference type="Proteomes" id="UP000006729"/>
    </source>
</evidence>
<accession>A0A3N7FGX3</accession>
<dbReference type="AlphaFoldDB" id="A0A3N7FGX3"/>
<evidence type="ECO:0000313" key="1">
    <source>
        <dbReference type="EMBL" id="RQO94582.1"/>
    </source>
</evidence>
<protein>
    <submittedName>
        <fullName evidence="1">Uncharacterized protein</fullName>
    </submittedName>
</protein>